<comment type="caution">
    <text evidence="2">The sequence shown here is derived from an EMBL/GenBank/DDBJ whole genome shotgun (WGS) entry which is preliminary data.</text>
</comment>
<sequence>MTSRSPLGFQWGISTRTSRKLVVTVSVFVNTGNEMCPSSLCVRQACQGCEAGAPTGCDKAERRMGSFEQTSVAATLGGFSQSRTPRRGPPVGGGGGYVTTATFTLEMLNGLNS</sequence>
<evidence type="ECO:0000256" key="1">
    <source>
        <dbReference type="SAM" id="MobiDB-lite"/>
    </source>
</evidence>
<evidence type="ECO:0000313" key="2">
    <source>
        <dbReference type="EMBL" id="TNN68783.1"/>
    </source>
</evidence>
<protein>
    <submittedName>
        <fullName evidence="2">Uncharacterized protein</fullName>
    </submittedName>
</protein>
<proteinExistence type="predicted"/>
<reference evidence="2 3" key="1">
    <citation type="submission" date="2019-03" db="EMBL/GenBank/DDBJ databases">
        <title>First draft genome of Liparis tanakae, snailfish: a comprehensive survey of snailfish specific genes.</title>
        <authorList>
            <person name="Kim W."/>
            <person name="Song I."/>
            <person name="Jeong J.-H."/>
            <person name="Kim D."/>
            <person name="Kim S."/>
            <person name="Ryu S."/>
            <person name="Song J.Y."/>
            <person name="Lee S.K."/>
        </authorList>
    </citation>
    <scope>NUCLEOTIDE SEQUENCE [LARGE SCALE GENOMIC DNA]</scope>
    <source>
        <tissue evidence="2">Muscle</tissue>
    </source>
</reference>
<keyword evidence="3" id="KW-1185">Reference proteome</keyword>
<gene>
    <name evidence="2" type="ORF">EYF80_020971</name>
</gene>
<dbReference type="EMBL" id="SRLO01000184">
    <property type="protein sequence ID" value="TNN68783.1"/>
    <property type="molecule type" value="Genomic_DNA"/>
</dbReference>
<evidence type="ECO:0000313" key="3">
    <source>
        <dbReference type="Proteomes" id="UP000314294"/>
    </source>
</evidence>
<dbReference type="Proteomes" id="UP000314294">
    <property type="component" value="Unassembled WGS sequence"/>
</dbReference>
<dbReference type="AlphaFoldDB" id="A0A4Z2HUZ4"/>
<organism evidence="2 3">
    <name type="scientific">Liparis tanakae</name>
    <name type="common">Tanaka's snailfish</name>
    <dbReference type="NCBI Taxonomy" id="230148"/>
    <lineage>
        <taxon>Eukaryota</taxon>
        <taxon>Metazoa</taxon>
        <taxon>Chordata</taxon>
        <taxon>Craniata</taxon>
        <taxon>Vertebrata</taxon>
        <taxon>Euteleostomi</taxon>
        <taxon>Actinopterygii</taxon>
        <taxon>Neopterygii</taxon>
        <taxon>Teleostei</taxon>
        <taxon>Neoteleostei</taxon>
        <taxon>Acanthomorphata</taxon>
        <taxon>Eupercaria</taxon>
        <taxon>Perciformes</taxon>
        <taxon>Cottioidei</taxon>
        <taxon>Cottales</taxon>
        <taxon>Liparidae</taxon>
        <taxon>Liparis</taxon>
    </lineage>
</organism>
<feature type="region of interest" description="Disordered" evidence="1">
    <location>
        <begin position="77"/>
        <end position="96"/>
    </location>
</feature>
<name>A0A4Z2HUZ4_9TELE</name>
<accession>A0A4Z2HUZ4</accession>